<dbReference type="PANTHER" id="PTHR48026">
    <property type="entry name" value="HOMOLOGOUS TO DROSOPHILA SQD (SQUID) PROTEIN"/>
    <property type="match status" value="1"/>
</dbReference>
<keyword evidence="6" id="KW-1185">Reference proteome</keyword>
<dbReference type="InterPro" id="IPR000504">
    <property type="entry name" value="RRM_dom"/>
</dbReference>
<dbReference type="Gene3D" id="3.30.70.330">
    <property type="match status" value="2"/>
</dbReference>
<dbReference type="FunFam" id="3.30.70.330:FF:000040">
    <property type="entry name" value="Heterogeneous nuclear ribonucleoprotein A2/B1"/>
    <property type="match status" value="1"/>
</dbReference>
<evidence type="ECO:0000259" key="4">
    <source>
        <dbReference type="PROSITE" id="PS50102"/>
    </source>
</evidence>
<dbReference type="EnsemblMetazoa" id="XM_016803274.2">
    <property type="protein sequence ID" value="XP_016658763.2"/>
    <property type="gene ID" value="LOC100160789"/>
</dbReference>
<dbReference type="GO" id="GO:0098687">
    <property type="term" value="C:chromosomal region"/>
    <property type="evidence" value="ECO:0007669"/>
    <property type="project" value="UniProtKB-ARBA"/>
</dbReference>
<feature type="domain" description="RRM" evidence="4">
    <location>
        <begin position="19"/>
        <end position="96"/>
    </location>
</feature>
<dbReference type="KEGG" id="api:100160789"/>
<name>A0A8R2D2X3_ACYPI</name>
<feature type="domain" description="RRM" evidence="4">
    <location>
        <begin position="110"/>
        <end position="186"/>
    </location>
</feature>
<dbReference type="GO" id="GO:0000398">
    <property type="term" value="P:mRNA splicing, via spliceosome"/>
    <property type="evidence" value="ECO:0007669"/>
    <property type="project" value="TreeGrafter"/>
</dbReference>
<proteinExistence type="predicted"/>
<evidence type="ECO:0000313" key="6">
    <source>
        <dbReference type="Proteomes" id="UP000007819"/>
    </source>
</evidence>
<dbReference type="Pfam" id="PF00076">
    <property type="entry name" value="RRM_1"/>
    <property type="match status" value="2"/>
</dbReference>
<dbReference type="RefSeq" id="XP_016658763.2">
    <property type="nucleotide sequence ID" value="XM_016803274.2"/>
</dbReference>
<reference evidence="6" key="1">
    <citation type="submission" date="2010-06" db="EMBL/GenBank/DDBJ databases">
        <authorList>
            <person name="Jiang H."/>
            <person name="Abraham K."/>
            <person name="Ali S."/>
            <person name="Alsbrooks S.L."/>
            <person name="Anim B.N."/>
            <person name="Anosike U.S."/>
            <person name="Attaway T."/>
            <person name="Bandaranaike D.P."/>
            <person name="Battles P.K."/>
            <person name="Bell S.N."/>
            <person name="Bell A.V."/>
            <person name="Beltran B."/>
            <person name="Bickham C."/>
            <person name="Bustamante Y."/>
            <person name="Caleb T."/>
            <person name="Canada A."/>
            <person name="Cardenas V."/>
            <person name="Carter K."/>
            <person name="Chacko J."/>
            <person name="Chandrabose M.N."/>
            <person name="Chavez D."/>
            <person name="Chavez A."/>
            <person name="Chen L."/>
            <person name="Chu H.-S."/>
            <person name="Claassen K.J."/>
            <person name="Cockrell R."/>
            <person name="Collins M."/>
            <person name="Cooper J.A."/>
            <person name="Cree A."/>
            <person name="Curry S.M."/>
            <person name="Da Y."/>
            <person name="Dao M.D."/>
            <person name="Das B."/>
            <person name="Davila M.-L."/>
            <person name="Davy-Carroll L."/>
            <person name="Denson S."/>
            <person name="Dinh H."/>
            <person name="Ebong V.E."/>
            <person name="Edwards J.R."/>
            <person name="Egan A."/>
            <person name="El-Daye J."/>
            <person name="Escobedo L."/>
            <person name="Fernandez S."/>
            <person name="Fernando P.R."/>
            <person name="Flagg N."/>
            <person name="Forbes L.D."/>
            <person name="Fowler R.G."/>
            <person name="Fu Q."/>
            <person name="Gabisi R.A."/>
            <person name="Ganer J."/>
            <person name="Garbino Pronczuk A."/>
            <person name="Garcia R.M."/>
            <person name="Garner T."/>
            <person name="Garrett T.E."/>
            <person name="Gonzalez D.A."/>
            <person name="Hamid H."/>
            <person name="Hawkins E.S."/>
            <person name="Hirani K."/>
            <person name="Hogues M.E."/>
            <person name="Hollins B."/>
            <person name="Hsiao C.-H."/>
            <person name="Jabil R."/>
            <person name="James M.L."/>
            <person name="Jhangiani S.N."/>
            <person name="Johnson B."/>
            <person name="Johnson Q."/>
            <person name="Joshi V."/>
            <person name="Kalu J.B."/>
            <person name="Kam C."/>
            <person name="Kashfia A."/>
            <person name="Keebler J."/>
            <person name="Kisamo H."/>
            <person name="Kovar C.L."/>
            <person name="Lago L.A."/>
            <person name="Lai C.-Y."/>
            <person name="Laidlaw J."/>
            <person name="Lara F."/>
            <person name="Le T.-K."/>
            <person name="Lee S.L."/>
            <person name="Legall F.H."/>
            <person name="Lemon S.J."/>
            <person name="Lewis L.R."/>
            <person name="Li B."/>
            <person name="Liu Y."/>
            <person name="Liu Y.-S."/>
            <person name="Lopez J."/>
            <person name="Lozado R.J."/>
            <person name="Lu J."/>
            <person name="Madu R.C."/>
            <person name="Maheshwari M."/>
            <person name="Maheshwari R."/>
            <person name="Malloy K."/>
            <person name="Martinez E."/>
            <person name="Mathew T."/>
            <person name="Mercado I.C."/>
            <person name="Mercado C."/>
            <person name="Meyer B."/>
            <person name="Montgomery K."/>
            <person name="Morgan M.B."/>
            <person name="Munidasa M."/>
            <person name="Nazareth L.V."/>
            <person name="Nelson J."/>
            <person name="Ng B.M."/>
            <person name="Nguyen N.B."/>
            <person name="Nguyen P.Q."/>
            <person name="Nguyen T."/>
            <person name="Obregon M."/>
            <person name="Okwuonu G.O."/>
            <person name="Onwere C.G."/>
            <person name="Orozco G."/>
            <person name="Parra A."/>
            <person name="Patel S."/>
            <person name="Patil S."/>
            <person name="Perez A."/>
            <person name="Perez Y."/>
            <person name="Pham C."/>
            <person name="Primus E.L."/>
            <person name="Pu L.-L."/>
            <person name="Puazo M."/>
            <person name="Qin X."/>
            <person name="Quiroz J.B."/>
            <person name="Reese J."/>
            <person name="Richards S."/>
            <person name="Rives C.M."/>
            <person name="Robberts R."/>
            <person name="Ruiz S.J."/>
            <person name="Ruiz M.J."/>
            <person name="Santibanez J."/>
            <person name="Schneider B.W."/>
            <person name="Sisson I."/>
            <person name="Smith M."/>
            <person name="Sodergren E."/>
            <person name="Song X.-Z."/>
            <person name="Song B.B."/>
            <person name="Summersgill H."/>
            <person name="Thelus R."/>
            <person name="Thornton R.D."/>
            <person name="Trejos Z.Y."/>
            <person name="Usmani K."/>
            <person name="Vattathil S."/>
            <person name="Villasana D."/>
            <person name="Walker D.L."/>
            <person name="Wang S."/>
            <person name="Wang K."/>
            <person name="White C.S."/>
            <person name="Williams A.C."/>
            <person name="Williamson J."/>
            <person name="Wilson K."/>
            <person name="Woghiren I.O."/>
            <person name="Woodworth J.R."/>
            <person name="Worley K.C."/>
            <person name="Wright R.A."/>
            <person name="Wu W."/>
            <person name="Young L."/>
            <person name="Zhang L."/>
            <person name="Zhang J."/>
            <person name="Zhu Y."/>
            <person name="Muzny D.M."/>
            <person name="Weinstock G."/>
            <person name="Gibbs R.A."/>
        </authorList>
    </citation>
    <scope>NUCLEOTIDE SEQUENCE [LARGE SCALE GENOMIC DNA]</scope>
    <source>
        <strain evidence="6">LSR1</strain>
    </source>
</reference>
<protein>
    <recommendedName>
        <fullName evidence="4">RRM domain-containing protein</fullName>
    </recommendedName>
</protein>
<dbReference type="PANTHER" id="PTHR48026:SF14">
    <property type="entry name" value="HETEROGENEOUS NUCLEAR RIBONUCLEOPROTEIN A1"/>
    <property type="match status" value="1"/>
</dbReference>
<reference evidence="5" key="2">
    <citation type="submission" date="2022-06" db="UniProtKB">
        <authorList>
            <consortium name="EnsemblMetazoa"/>
        </authorList>
    </citation>
    <scope>IDENTIFICATION</scope>
</reference>
<dbReference type="InterPro" id="IPR035979">
    <property type="entry name" value="RBD_domain_sf"/>
</dbReference>
<dbReference type="SMART" id="SM00360">
    <property type="entry name" value="RRM"/>
    <property type="match status" value="2"/>
</dbReference>
<dbReference type="Proteomes" id="UP000007819">
    <property type="component" value="Chromosome A2"/>
</dbReference>
<dbReference type="GeneID" id="100160789"/>
<dbReference type="OrthoDB" id="439808at2759"/>
<dbReference type="SUPFAM" id="SSF54928">
    <property type="entry name" value="RNA-binding domain, RBD"/>
    <property type="match status" value="2"/>
</dbReference>
<organism evidence="5 6">
    <name type="scientific">Acyrthosiphon pisum</name>
    <name type="common">Pea aphid</name>
    <dbReference type="NCBI Taxonomy" id="7029"/>
    <lineage>
        <taxon>Eukaryota</taxon>
        <taxon>Metazoa</taxon>
        <taxon>Ecdysozoa</taxon>
        <taxon>Arthropoda</taxon>
        <taxon>Hexapoda</taxon>
        <taxon>Insecta</taxon>
        <taxon>Pterygota</taxon>
        <taxon>Neoptera</taxon>
        <taxon>Paraneoptera</taxon>
        <taxon>Hemiptera</taxon>
        <taxon>Sternorrhyncha</taxon>
        <taxon>Aphidomorpha</taxon>
        <taxon>Aphidoidea</taxon>
        <taxon>Aphididae</taxon>
        <taxon>Macrosiphini</taxon>
        <taxon>Acyrthosiphon</taxon>
    </lineage>
</organism>
<dbReference type="GO" id="GO:0071013">
    <property type="term" value="C:catalytic step 2 spliceosome"/>
    <property type="evidence" value="ECO:0007669"/>
    <property type="project" value="TreeGrafter"/>
</dbReference>
<keyword evidence="1" id="KW-0677">Repeat</keyword>
<accession>A0A8R2D2X3</accession>
<keyword evidence="2 3" id="KW-0694">RNA-binding</keyword>
<dbReference type="PROSITE" id="PS50102">
    <property type="entry name" value="RRM"/>
    <property type="match status" value="2"/>
</dbReference>
<dbReference type="GO" id="GO:0003730">
    <property type="term" value="F:mRNA 3'-UTR binding"/>
    <property type="evidence" value="ECO:0007669"/>
    <property type="project" value="TreeGrafter"/>
</dbReference>
<evidence type="ECO:0000256" key="2">
    <source>
        <dbReference type="ARBA" id="ARBA00022884"/>
    </source>
</evidence>
<dbReference type="InterPro" id="IPR012677">
    <property type="entry name" value="Nucleotide-bd_a/b_plait_sf"/>
</dbReference>
<dbReference type="AlphaFoldDB" id="A0A8R2D2X3"/>
<evidence type="ECO:0000256" key="1">
    <source>
        <dbReference type="ARBA" id="ARBA00022737"/>
    </source>
</evidence>
<evidence type="ECO:0000313" key="5">
    <source>
        <dbReference type="EnsemblMetazoa" id="XP_016658763.2"/>
    </source>
</evidence>
<evidence type="ECO:0000256" key="3">
    <source>
        <dbReference type="PROSITE-ProRule" id="PRU00176"/>
    </source>
</evidence>
<sequence length="401" mass="44670">MAVIVLVTEVGYLEPVQTRKLFIGGLDYSATEDSLRNTFEVWGEIVDVVVIKDPITKRSRGFGFVIYSKSSMVDRAMSNGPHNVNGRNVETKRAVSRDDIDKPNSKIAVKKMFIYGIKEQSEINLVEYFKKFGNIIHIKIVTAKNSGERKGYGFIEYDNTISVDQATRIKSHLVAGRKLEVSKAFTQTDISGYRSGRYSGNGDNGVNRSSRRVNSRYGKWRGYHNSYGINRTRGGYGSVGGGDGYIGSAGVYNSNPGRAWQDVHQRLDYNNIVHGNLIGSGWEGNPGRAWQGVHQRLGYNNPVHGNLIGSGWEGNPGRAWQGVHQRFDYNNSVHGNLIGRDSRGSQQHSINLGANQSYGLQHFYCTTNNRATPYGNSRANYLRGGYAGNGQYPGRQLYYIQ</sequence>